<evidence type="ECO:0008006" key="3">
    <source>
        <dbReference type="Google" id="ProtNLM"/>
    </source>
</evidence>
<dbReference type="KEGG" id="vne:CFK40_02100"/>
<dbReference type="Proteomes" id="UP000204391">
    <property type="component" value="Chromosome"/>
</dbReference>
<evidence type="ECO:0000313" key="2">
    <source>
        <dbReference type="Proteomes" id="UP000204391"/>
    </source>
</evidence>
<accession>A0A221M890</accession>
<dbReference type="RefSeq" id="WP_089530446.1">
    <property type="nucleotide sequence ID" value="NZ_CP022437.1"/>
</dbReference>
<dbReference type="OrthoDB" id="2691759at2"/>
<keyword evidence="2" id="KW-1185">Reference proteome</keyword>
<dbReference type="AlphaFoldDB" id="A0A221M890"/>
<proteinExistence type="predicted"/>
<sequence>MYLIAEHPYVKVQREVNSVEQVNIEHERVIYLYNDRIVTQHRVFSIEDVLDLSYRAIGGEGGLLYLHTTGGLYTYTVKTSPQKFINAFKDYWKK</sequence>
<evidence type="ECO:0000313" key="1">
    <source>
        <dbReference type="EMBL" id="ASN03876.1"/>
    </source>
</evidence>
<dbReference type="EMBL" id="CP022437">
    <property type="protein sequence ID" value="ASN03876.1"/>
    <property type="molecule type" value="Genomic_DNA"/>
</dbReference>
<name>A0A221M890_9BACI</name>
<organism evidence="1 2">
    <name type="scientific">Virgibacillus necropolis</name>
    <dbReference type="NCBI Taxonomy" id="163877"/>
    <lineage>
        <taxon>Bacteria</taxon>
        <taxon>Bacillati</taxon>
        <taxon>Bacillota</taxon>
        <taxon>Bacilli</taxon>
        <taxon>Bacillales</taxon>
        <taxon>Bacillaceae</taxon>
        <taxon>Virgibacillus</taxon>
    </lineage>
</organism>
<protein>
    <recommendedName>
        <fullName evidence="3">YokE-like PH domain-containing protein</fullName>
    </recommendedName>
</protein>
<gene>
    <name evidence="1" type="ORF">CFK40_02100</name>
</gene>
<reference evidence="1 2" key="1">
    <citation type="journal article" date="2003" name="Int. J. Syst. Evol. Microbiol.">
        <title>Virgibacillus carmonensis sp. nov., Virgibacillus necropolis sp. nov. and Virgibacillus picturae sp. nov., three novel species isolated from deteriorated mural paintings, transfer of the species of the genus salibacillus to Virgibacillus, as Virgibacillus marismortui comb. nov. and Virgibacillus salexigens comb. nov., and emended description of the genus Virgibacillus.</title>
        <authorList>
            <person name="Heyrman J."/>
            <person name="Logan N.A."/>
            <person name="Busse H.J."/>
            <person name="Balcaen A."/>
            <person name="Lebbe L."/>
            <person name="Rodriguez-Diaz M."/>
            <person name="Swings J."/>
            <person name="De Vos P."/>
        </authorList>
    </citation>
    <scope>NUCLEOTIDE SEQUENCE [LARGE SCALE GENOMIC DNA]</scope>
    <source>
        <strain evidence="1 2">LMG 19488</strain>
    </source>
</reference>